<name>A0A9Q3GC58_9BASI</name>
<organism evidence="2 3">
    <name type="scientific">Austropuccinia psidii MF-1</name>
    <dbReference type="NCBI Taxonomy" id="1389203"/>
    <lineage>
        <taxon>Eukaryota</taxon>
        <taxon>Fungi</taxon>
        <taxon>Dikarya</taxon>
        <taxon>Basidiomycota</taxon>
        <taxon>Pucciniomycotina</taxon>
        <taxon>Pucciniomycetes</taxon>
        <taxon>Pucciniales</taxon>
        <taxon>Sphaerophragmiaceae</taxon>
        <taxon>Austropuccinia</taxon>
    </lineage>
</organism>
<feature type="compositionally biased region" description="Low complexity" evidence="1">
    <location>
        <begin position="27"/>
        <end position="36"/>
    </location>
</feature>
<keyword evidence="3" id="KW-1185">Reference proteome</keyword>
<feature type="compositionally biased region" description="Polar residues" evidence="1">
    <location>
        <begin position="74"/>
        <end position="97"/>
    </location>
</feature>
<reference evidence="2" key="1">
    <citation type="submission" date="2021-03" db="EMBL/GenBank/DDBJ databases">
        <title>Draft genome sequence of rust myrtle Austropuccinia psidii MF-1, a brazilian biotype.</title>
        <authorList>
            <person name="Quecine M.C."/>
            <person name="Pachon D.M.R."/>
            <person name="Bonatelli M.L."/>
            <person name="Correr F.H."/>
            <person name="Franceschini L.M."/>
            <person name="Leite T.F."/>
            <person name="Margarido G.R.A."/>
            <person name="Almeida C.A."/>
            <person name="Ferrarezi J.A."/>
            <person name="Labate C.A."/>
        </authorList>
    </citation>
    <scope>NUCLEOTIDE SEQUENCE</scope>
    <source>
        <strain evidence="2">MF-1</strain>
    </source>
</reference>
<evidence type="ECO:0000313" key="2">
    <source>
        <dbReference type="EMBL" id="MBW0462203.1"/>
    </source>
</evidence>
<dbReference type="EMBL" id="AVOT02000303">
    <property type="protein sequence ID" value="MBW0462203.1"/>
    <property type="molecule type" value="Genomic_DNA"/>
</dbReference>
<feature type="region of interest" description="Disordered" evidence="1">
    <location>
        <begin position="128"/>
        <end position="157"/>
    </location>
</feature>
<sequence>MDTNIDISDMSPHKKIDSPEASDMDSSSKSIISISKPVRNPPPNFPEGSNFKPPNNKGKNKICLSSHVAPEITNGKSGALSPSSDENNDGPQINTENNHPEEILDIQGVTNSQENILQSQTFGVQAATNLPNKDSSTGAQSTVVDNEIILTQTNNDA</sequence>
<gene>
    <name evidence="2" type="ORF">O181_001918</name>
</gene>
<evidence type="ECO:0000256" key="1">
    <source>
        <dbReference type="SAM" id="MobiDB-lite"/>
    </source>
</evidence>
<proteinExistence type="predicted"/>
<dbReference type="AlphaFoldDB" id="A0A9Q3GC58"/>
<protein>
    <submittedName>
        <fullName evidence="2">Uncharacterized protein</fullName>
    </submittedName>
</protein>
<accession>A0A9Q3GC58</accession>
<feature type="region of interest" description="Disordered" evidence="1">
    <location>
        <begin position="1"/>
        <end position="100"/>
    </location>
</feature>
<dbReference type="Proteomes" id="UP000765509">
    <property type="component" value="Unassembled WGS sequence"/>
</dbReference>
<evidence type="ECO:0000313" key="3">
    <source>
        <dbReference type="Proteomes" id="UP000765509"/>
    </source>
</evidence>
<comment type="caution">
    <text evidence="2">The sequence shown here is derived from an EMBL/GenBank/DDBJ whole genome shotgun (WGS) entry which is preliminary data.</text>
</comment>